<feature type="region of interest" description="Disordered" evidence="1">
    <location>
        <begin position="62"/>
        <end position="144"/>
    </location>
</feature>
<evidence type="ECO:0000313" key="2">
    <source>
        <dbReference type="EMBL" id="TNN33062.1"/>
    </source>
</evidence>
<sequence length="144" mass="15644">MKVNVIRRVVVSSGPVGGYLRALRDELRGVELGHHALQHLVDDGGQHALVVVLPQLLVQGGQVGGQRPRQHAQRDVHHLEEPPAGGAPLLPQEPLYYHRSPLLEEPPAGGAPLLPQEPPAGGAPCWRSPLLEGPRYYHRSQSHP</sequence>
<comment type="caution">
    <text evidence="2">The sequence shown here is derived from an EMBL/GenBank/DDBJ whole genome shotgun (WGS) entry which is preliminary data.</text>
</comment>
<proteinExistence type="predicted"/>
<feature type="compositionally biased region" description="Basic and acidic residues" evidence="1">
    <location>
        <begin position="72"/>
        <end position="81"/>
    </location>
</feature>
<name>A0A4Z2EXU0_9TELE</name>
<evidence type="ECO:0000256" key="1">
    <source>
        <dbReference type="SAM" id="MobiDB-lite"/>
    </source>
</evidence>
<dbReference type="AlphaFoldDB" id="A0A4Z2EXU0"/>
<dbReference type="EMBL" id="SRLO01002373">
    <property type="protein sequence ID" value="TNN33062.1"/>
    <property type="molecule type" value="Genomic_DNA"/>
</dbReference>
<dbReference type="Proteomes" id="UP000314294">
    <property type="component" value="Unassembled WGS sequence"/>
</dbReference>
<gene>
    <name evidence="2" type="ORF">EYF80_056773</name>
</gene>
<organism evidence="2 3">
    <name type="scientific">Liparis tanakae</name>
    <name type="common">Tanaka's snailfish</name>
    <dbReference type="NCBI Taxonomy" id="230148"/>
    <lineage>
        <taxon>Eukaryota</taxon>
        <taxon>Metazoa</taxon>
        <taxon>Chordata</taxon>
        <taxon>Craniata</taxon>
        <taxon>Vertebrata</taxon>
        <taxon>Euteleostomi</taxon>
        <taxon>Actinopterygii</taxon>
        <taxon>Neopterygii</taxon>
        <taxon>Teleostei</taxon>
        <taxon>Neoteleostei</taxon>
        <taxon>Acanthomorphata</taxon>
        <taxon>Eupercaria</taxon>
        <taxon>Perciformes</taxon>
        <taxon>Cottioidei</taxon>
        <taxon>Cottales</taxon>
        <taxon>Liparidae</taxon>
        <taxon>Liparis</taxon>
    </lineage>
</organism>
<evidence type="ECO:0000313" key="3">
    <source>
        <dbReference type="Proteomes" id="UP000314294"/>
    </source>
</evidence>
<accession>A0A4Z2EXU0</accession>
<keyword evidence="3" id="KW-1185">Reference proteome</keyword>
<reference evidence="2 3" key="1">
    <citation type="submission" date="2019-03" db="EMBL/GenBank/DDBJ databases">
        <title>First draft genome of Liparis tanakae, snailfish: a comprehensive survey of snailfish specific genes.</title>
        <authorList>
            <person name="Kim W."/>
            <person name="Song I."/>
            <person name="Jeong J.-H."/>
            <person name="Kim D."/>
            <person name="Kim S."/>
            <person name="Ryu S."/>
            <person name="Song J.Y."/>
            <person name="Lee S.K."/>
        </authorList>
    </citation>
    <scope>NUCLEOTIDE SEQUENCE [LARGE SCALE GENOMIC DNA]</scope>
    <source>
        <tissue evidence="2">Muscle</tissue>
    </source>
</reference>
<protein>
    <submittedName>
        <fullName evidence="2">Uncharacterized protein</fullName>
    </submittedName>
</protein>